<dbReference type="GO" id="GO:0000166">
    <property type="term" value="F:nucleotide binding"/>
    <property type="evidence" value="ECO:0007669"/>
    <property type="project" value="InterPro"/>
</dbReference>
<dbReference type="SUPFAM" id="SSF81660">
    <property type="entry name" value="Metal cation-transporting ATPase, ATP-binding domain N"/>
    <property type="match status" value="1"/>
</dbReference>
<dbReference type="EMBL" id="JQDR03016374">
    <property type="protein sequence ID" value="KAA0185360.1"/>
    <property type="molecule type" value="Genomic_DNA"/>
</dbReference>
<dbReference type="GO" id="GO:0005886">
    <property type="term" value="C:plasma membrane"/>
    <property type="evidence" value="ECO:0007669"/>
    <property type="project" value="TreeGrafter"/>
</dbReference>
<reference evidence="2" key="3">
    <citation type="submission" date="2019-06" db="EMBL/GenBank/DDBJ databases">
        <authorList>
            <person name="Poynton C."/>
            <person name="Hasenbein S."/>
            <person name="Benoit J.B."/>
            <person name="Sepulveda M.S."/>
            <person name="Poelchau M.F."/>
            <person name="Murali S.C."/>
            <person name="Chen S."/>
            <person name="Glastad K.M."/>
            <person name="Werren J.H."/>
            <person name="Vineis J.H."/>
            <person name="Bowen J.L."/>
            <person name="Friedrich M."/>
            <person name="Jones J."/>
            <person name="Robertson H.M."/>
            <person name="Feyereisen R."/>
            <person name="Mechler-Hickson A."/>
            <person name="Mathers N."/>
            <person name="Lee C.E."/>
            <person name="Colbourne J.K."/>
            <person name="Biales A."/>
            <person name="Johnston J.S."/>
            <person name="Wellborn G.A."/>
            <person name="Rosendale A.J."/>
            <person name="Cridge A.G."/>
            <person name="Munoz-Torres M.C."/>
            <person name="Bain P.A."/>
            <person name="Manny A.R."/>
            <person name="Major K.M."/>
            <person name="Lambert F.N."/>
            <person name="Vulpe C.D."/>
            <person name="Tuck P."/>
            <person name="Blalock B.J."/>
            <person name="Lin Y.-Y."/>
            <person name="Smith M.E."/>
            <person name="Ochoa-Acuna H."/>
            <person name="Chen M.-J.M."/>
            <person name="Childers C.P."/>
            <person name="Qu J."/>
            <person name="Dugan S."/>
            <person name="Lee S.L."/>
            <person name="Chao H."/>
            <person name="Dinh H."/>
            <person name="Han Y."/>
            <person name="Doddapaneni H."/>
            <person name="Worley K.C."/>
            <person name="Muzny D.M."/>
            <person name="Gibbs R.A."/>
            <person name="Richards S."/>
        </authorList>
    </citation>
    <scope>NUCLEOTIDE SEQUENCE</scope>
    <source>
        <strain evidence="2">HAZT.00-mixed</strain>
        <tissue evidence="2">Whole organism</tissue>
    </source>
</reference>
<dbReference type="AlphaFoldDB" id="A0A6A0GR86"/>
<gene>
    <name evidence="2" type="ORF">HAZT_HAZT006007</name>
</gene>
<dbReference type="InterPro" id="IPR023299">
    <property type="entry name" value="ATPase_P-typ_cyto_dom_N"/>
</dbReference>
<dbReference type="GO" id="GO:0045332">
    <property type="term" value="P:phospholipid translocation"/>
    <property type="evidence" value="ECO:0007669"/>
    <property type="project" value="TreeGrafter"/>
</dbReference>
<dbReference type="GO" id="GO:0005802">
    <property type="term" value="C:trans-Golgi network"/>
    <property type="evidence" value="ECO:0007669"/>
    <property type="project" value="TreeGrafter"/>
</dbReference>
<dbReference type="Gene3D" id="3.40.1110.10">
    <property type="entry name" value="Calcium-transporting ATPase, cytoplasmic domain N"/>
    <property type="match status" value="1"/>
</dbReference>
<proteinExistence type="predicted"/>
<keyword evidence="1" id="KW-0812">Transmembrane</keyword>
<keyword evidence="1" id="KW-0472">Membrane</keyword>
<dbReference type="GO" id="GO:0140326">
    <property type="term" value="F:ATPase-coupled intramembrane lipid transporter activity"/>
    <property type="evidence" value="ECO:0007669"/>
    <property type="project" value="TreeGrafter"/>
</dbReference>
<sequence length="401" mass="44428">MGIIVQEEDTGEIILYMKGADVVMASKVEYNDWLEEECSNLAQKGLRTLVVARKDSYRAARTCQQDRSSRVASVLETLESNLELLCLTGVEDKLQHNVKHTLEVLRNAGIKVILTCGVLMYGAMLLFEDELLHIVSISFTALILTELLMVGLTVRTWHPLMVPAHLLSLLAYGASIIWMHYFGEPDNVLGRPVPSCAFLCRPMPHCAVLCRSVPFCVILGRSVPSCAVLCRPVRPCAVLWRPVPSCAFLCRSVPFCDVLCHYVLSCGILWHTVPFCAVLCRSVPFCVILGRSVPFCVILCCSVPSCATLCRPVASCAVLCHPVPSYLAFITSTDFWWKVIVITLVSCLPLYVLKFLQRKITPPTYSKLEELNTFGSTLTVESRLASAPRSYDATSTTTSRP</sequence>
<organism evidence="2">
    <name type="scientific">Hyalella azteca</name>
    <name type="common">Amphipod</name>
    <dbReference type="NCBI Taxonomy" id="294128"/>
    <lineage>
        <taxon>Eukaryota</taxon>
        <taxon>Metazoa</taxon>
        <taxon>Ecdysozoa</taxon>
        <taxon>Arthropoda</taxon>
        <taxon>Crustacea</taxon>
        <taxon>Multicrustacea</taxon>
        <taxon>Malacostraca</taxon>
        <taxon>Eumalacostraca</taxon>
        <taxon>Peracarida</taxon>
        <taxon>Amphipoda</taxon>
        <taxon>Senticaudata</taxon>
        <taxon>Talitrida</taxon>
        <taxon>Talitroidea</taxon>
        <taxon>Hyalellidae</taxon>
        <taxon>Hyalella</taxon>
    </lineage>
</organism>
<feature type="transmembrane region" description="Helical" evidence="1">
    <location>
        <begin position="166"/>
        <end position="183"/>
    </location>
</feature>
<evidence type="ECO:0000313" key="2">
    <source>
        <dbReference type="EMBL" id="KAA0185360.1"/>
    </source>
</evidence>
<dbReference type="OrthoDB" id="377733at2759"/>
<reference evidence="2" key="2">
    <citation type="journal article" date="2018" name="Environ. Sci. Technol.">
        <title>The Toxicogenome of Hyalella azteca: A Model for Sediment Ecotoxicology and Evolutionary Toxicology.</title>
        <authorList>
            <person name="Poynton H.C."/>
            <person name="Hasenbein S."/>
            <person name="Benoit J.B."/>
            <person name="Sepulveda M.S."/>
            <person name="Poelchau M.F."/>
            <person name="Hughes D.S.T."/>
            <person name="Murali S.C."/>
            <person name="Chen S."/>
            <person name="Glastad K.M."/>
            <person name="Goodisman M.A.D."/>
            <person name="Werren J.H."/>
            <person name="Vineis J.H."/>
            <person name="Bowen J.L."/>
            <person name="Friedrich M."/>
            <person name="Jones J."/>
            <person name="Robertson H.M."/>
            <person name="Feyereisen R."/>
            <person name="Mechler-Hickson A."/>
            <person name="Mathers N."/>
            <person name="Lee C.E."/>
            <person name="Colbourne J.K."/>
            <person name="Biales A."/>
            <person name="Johnston J.S."/>
            <person name="Wellborn G.A."/>
            <person name="Rosendale A.J."/>
            <person name="Cridge A.G."/>
            <person name="Munoz-Torres M.C."/>
            <person name="Bain P.A."/>
            <person name="Manny A.R."/>
            <person name="Major K.M."/>
            <person name="Lambert F.N."/>
            <person name="Vulpe C.D."/>
            <person name="Tuck P."/>
            <person name="Blalock B.J."/>
            <person name="Lin Y.Y."/>
            <person name="Smith M.E."/>
            <person name="Ochoa-Acuna H."/>
            <person name="Chen M.M."/>
            <person name="Childers C.P."/>
            <person name="Qu J."/>
            <person name="Dugan S."/>
            <person name="Lee S.L."/>
            <person name="Chao H."/>
            <person name="Dinh H."/>
            <person name="Han Y."/>
            <person name="Doddapaneni H."/>
            <person name="Worley K.C."/>
            <person name="Muzny D.M."/>
            <person name="Gibbs R.A."/>
            <person name="Richards S."/>
        </authorList>
    </citation>
    <scope>NUCLEOTIDE SEQUENCE</scope>
    <source>
        <strain evidence="2">HAZT.00-mixed</strain>
        <tissue evidence="2">Whole organism</tissue>
    </source>
</reference>
<feature type="transmembrane region" description="Helical" evidence="1">
    <location>
        <begin position="108"/>
        <end position="127"/>
    </location>
</feature>
<dbReference type="PANTHER" id="PTHR24092:SF5">
    <property type="entry name" value="PHOSPHOLIPID-TRANSPORTING ATPASE"/>
    <property type="match status" value="1"/>
</dbReference>
<dbReference type="GO" id="GO:0006890">
    <property type="term" value="P:retrograde vesicle-mediated transport, Golgi to endoplasmic reticulum"/>
    <property type="evidence" value="ECO:0007669"/>
    <property type="project" value="TreeGrafter"/>
</dbReference>
<feature type="transmembrane region" description="Helical" evidence="1">
    <location>
        <begin position="133"/>
        <end position="154"/>
    </location>
</feature>
<protein>
    <submittedName>
        <fullName evidence="2">Uncharacterized protein</fullName>
    </submittedName>
</protein>
<feature type="transmembrane region" description="Helical" evidence="1">
    <location>
        <begin position="335"/>
        <end position="353"/>
    </location>
</feature>
<dbReference type="Proteomes" id="UP000711488">
    <property type="component" value="Unassembled WGS sequence"/>
</dbReference>
<name>A0A6A0GR86_HYAAZ</name>
<dbReference type="GO" id="GO:0005768">
    <property type="term" value="C:endosome"/>
    <property type="evidence" value="ECO:0007669"/>
    <property type="project" value="TreeGrafter"/>
</dbReference>
<evidence type="ECO:0000256" key="1">
    <source>
        <dbReference type="SAM" id="Phobius"/>
    </source>
</evidence>
<accession>A0A6A0GR86</accession>
<keyword evidence="1" id="KW-1133">Transmembrane helix</keyword>
<dbReference type="PANTHER" id="PTHR24092">
    <property type="entry name" value="PROBABLE PHOSPHOLIPID-TRANSPORTING ATPASE"/>
    <property type="match status" value="1"/>
</dbReference>
<reference evidence="2" key="1">
    <citation type="submission" date="2014-08" db="EMBL/GenBank/DDBJ databases">
        <authorList>
            <person name="Murali S."/>
            <person name="Richards S."/>
            <person name="Bandaranaike D."/>
            <person name="Bellair M."/>
            <person name="Blankenburg K."/>
            <person name="Chao H."/>
            <person name="Dinh H."/>
            <person name="Doddapaneni H."/>
            <person name="Dugan-Rocha S."/>
            <person name="Elkadiri S."/>
            <person name="Gnanaolivu R."/>
            <person name="Hughes D."/>
            <person name="Lee S."/>
            <person name="Li M."/>
            <person name="Ming W."/>
            <person name="Munidasa M."/>
            <person name="Muniz J."/>
            <person name="Nguyen L."/>
            <person name="Osuji N."/>
            <person name="Pu L.-L."/>
            <person name="Puazo M."/>
            <person name="Skinner E."/>
            <person name="Qu C."/>
            <person name="Quiroz J."/>
            <person name="Raj R."/>
            <person name="Weissenberger G."/>
            <person name="Xin Y."/>
            <person name="Zou X."/>
            <person name="Han Y."/>
            <person name="Worley K."/>
            <person name="Muzny D."/>
            <person name="Gibbs R."/>
        </authorList>
    </citation>
    <scope>NUCLEOTIDE SEQUENCE</scope>
    <source>
        <strain evidence="2">HAZT.00-mixed</strain>
        <tissue evidence="2">Whole organism</tissue>
    </source>
</reference>
<comment type="caution">
    <text evidence="2">The sequence shown here is derived from an EMBL/GenBank/DDBJ whole genome shotgun (WGS) entry which is preliminary data.</text>
</comment>
<dbReference type="GO" id="GO:0006897">
    <property type="term" value="P:endocytosis"/>
    <property type="evidence" value="ECO:0007669"/>
    <property type="project" value="TreeGrafter"/>
</dbReference>